<gene>
    <name evidence="2" type="ORF">HannXRQ_Chr09g0254501</name>
    <name evidence="1" type="ORF">HanXRQr2_Chr03g0096121</name>
</gene>
<reference evidence="1" key="3">
    <citation type="submission" date="2020-06" db="EMBL/GenBank/DDBJ databases">
        <title>Helianthus annuus Genome sequencing and assembly Release 2.</title>
        <authorList>
            <person name="Gouzy J."/>
            <person name="Langlade N."/>
            <person name="Munos S."/>
        </authorList>
    </citation>
    <scope>NUCLEOTIDE SEQUENCE</scope>
    <source>
        <tissue evidence="1">Leaves</tissue>
    </source>
</reference>
<evidence type="ECO:0000313" key="1">
    <source>
        <dbReference type="EMBL" id="KAF5813257.1"/>
    </source>
</evidence>
<dbReference type="Proteomes" id="UP000215914">
    <property type="component" value="Chromosome 9"/>
</dbReference>
<evidence type="ECO:0000313" key="3">
    <source>
        <dbReference type="Proteomes" id="UP000215914"/>
    </source>
</evidence>
<dbReference type="Gramene" id="mRNA:HanXRQr2_Chr03g0096121">
    <property type="protein sequence ID" value="mRNA:HanXRQr2_Chr03g0096121"/>
    <property type="gene ID" value="HanXRQr2_Chr03g0096121"/>
</dbReference>
<protein>
    <submittedName>
        <fullName evidence="2">Uncharacterized protein</fullName>
    </submittedName>
</protein>
<proteinExistence type="predicted"/>
<dbReference type="EMBL" id="MNCJ02000318">
    <property type="protein sequence ID" value="KAF5813257.1"/>
    <property type="molecule type" value="Genomic_DNA"/>
</dbReference>
<dbReference type="AlphaFoldDB" id="A0A251TY37"/>
<reference evidence="2" key="2">
    <citation type="submission" date="2017-02" db="EMBL/GenBank/DDBJ databases">
        <title>Sunflower complete genome.</title>
        <authorList>
            <person name="Langlade N."/>
            <person name="Munos S."/>
        </authorList>
    </citation>
    <scope>NUCLEOTIDE SEQUENCE [LARGE SCALE GENOMIC DNA]</scope>
    <source>
        <tissue evidence="2">Leaves</tissue>
    </source>
</reference>
<accession>A0A251TY37</accession>
<evidence type="ECO:0000313" key="2">
    <source>
        <dbReference type="EMBL" id="OTG14901.1"/>
    </source>
</evidence>
<reference evidence="1 3" key="1">
    <citation type="journal article" date="2017" name="Nature">
        <title>The sunflower genome provides insights into oil metabolism, flowering and Asterid evolution.</title>
        <authorList>
            <person name="Badouin H."/>
            <person name="Gouzy J."/>
            <person name="Grassa C.J."/>
            <person name="Murat F."/>
            <person name="Staton S.E."/>
            <person name="Cottret L."/>
            <person name="Lelandais-Briere C."/>
            <person name="Owens G.L."/>
            <person name="Carrere S."/>
            <person name="Mayjonade B."/>
            <person name="Legrand L."/>
            <person name="Gill N."/>
            <person name="Kane N.C."/>
            <person name="Bowers J.E."/>
            <person name="Hubner S."/>
            <person name="Bellec A."/>
            <person name="Berard A."/>
            <person name="Berges H."/>
            <person name="Blanchet N."/>
            <person name="Boniface M.C."/>
            <person name="Brunel D."/>
            <person name="Catrice O."/>
            <person name="Chaidir N."/>
            <person name="Claudel C."/>
            <person name="Donnadieu C."/>
            <person name="Faraut T."/>
            <person name="Fievet G."/>
            <person name="Helmstetter N."/>
            <person name="King M."/>
            <person name="Knapp S.J."/>
            <person name="Lai Z."/>
            <person name="Le Paslier M.C."/>
            <person name="Lippi Y."/>
            <person name="Lorenzon L."/>
            <person name="Mandel J.R."/>
            <person name="Marage G."/>
            <person name="Marchand G."/>
            <person name="Marquand E."/>
            <person name="Bret-Mestries E."/>
            <person name="Morien E."/>
            <person name="Nambeesan S."/>
            <person name="Nguyen T."/>
            <person name="Pegot-Espagnet P."/>
            <person name="Pouilly N."/>
            <person name="Raftis F."/>
            <person name="Sallet E."/>
            <person name="Schiex T."/>
            <person name="Thomas J."/>
            <person name="Vandecasteele C."/>
            <person name="Vares D."/>
            <person name="Vear F."/>
            <person name="Vautrin S."/>
            <person name="Crespi M."/>
            <person name="Mangin B."/>
            <person name="Burke J.M."/>
            <person name="Salse J."/>
            <person name="Munos S."/>
            <person name="Vincourt P."/>
            <person name="Rieseberg L.H."/>
            <person name="Langlade N.B."/>
        </authorList>
    </citation>
    <scope>NUCLEOTIDE SEQUENCE [LARGE SCALE GENOMIC DNA]</scope>
    <source>
        <strain evidence="3">cv. SF193</strain>
        <tissue evidence="1">Leaves</tissue>
    </source>
</reference>
<name>A0A251TY37_HELAN</name>
<dbReference type="InParanoid" id="A0A251TY37"/>
<organism evidence="2 3">
    <name type="scientific">Helianthus annuus</name>
    <name type="common">Common sunflower</name>
    <dbReference type="NCBI Taxonomy" id="4232"/>
    <lineage>
        <taxon>Eukaryota</taxon>
        <taxon>Viridiplantae</taxon>
        <taxon>Streptophyta</taxon>
        <taxon>Embryophyta</taxon>
        <taxon>Tracheophyta</taxon>
        <taxon>Spermatophyta</taxon>
        <taxon>Magnoliopsida</taxon>
        <taxon>eudicotyledons</taxon>
        <taxon>Gunneridae</taxon>
        <taxon>Pentapetalae</taxon>
        <taxon>asterids</taxon>
        <taxon>campanulids</taxon>
        <taxon>Asterales</taxon>
        <taxon>Asteraceae</taxon>
        <taxon>Asteroideae</taxon>
        <taxon>Heliantheae alliance</taxon>
        <taxon>Heliantheae</taxon>
        <taxon>Helianthus</taxon>
    </lineage>
</organism>
<dbReference type="EMBL" id="CM007898">
    <property type="protein sequence ID" value="OTG14901.1"/>
    <property type="molecule type" value="Genomic_DNA"/>
</dbReference>
<keyword evidence="3" id="KW-1185">Reference proteome</keyword>
<sequence length="52" mass="6013">MSTRCFNECSMFIFEKFRVNQVGKLTTKIDGNGDEFLAVDGGCDRFQQTKIW</sequence>